<dbReference type="OrthoDB" id="9798632at2"/>
<comment type="subcellular location">
    <subcellularLocation>
        <location evidence="1">Membrane</location>
    </subcellularLocation>
</comment>
<dbReference type="RefSeq" id="WP_138080993.1">
    <property type="nucleotide sequence ID" value="NZ_VAJM01000014.1"/>
</dbReference>
<gene>
    <name evidence="3" type="ORF">FDY95_21850</name>
</gene>
<dbReference type="SUPFAM" id="SSF51735">
    <property type="entry name" value="NAD(P)-binding Rossmann-fold domains"/>
    <property type="match status" value="1"/>
</dbReference>
<dbReference type="Pfam" id="PF01370">
    <property type="entry name" value="Epimerase"/>
    <property type="match status" value="1"/>
</dbReference>
<comment type="caution">
    <text evidence="3">The sequence shown here is derived from an EMBL/GenBank/DDBJ whole genome shotgun (WGS) entry which is preliminary data.</text>
</comment>
<dbReference type="InterPro" id="IPR001509">
    <property type="entry name" value="Epimerase_deHydtase"/>
</dbReference>
<sequence>MAMNVIVTGATGMVGEGVLLECLQDPGITRVLVVTRKPTGRQHPKLREVLLPDFEHPEAIESELTGYDACYFCLGVSSVGLKEPEYTRLTYDLTLGFARPLARLNPQMTFCYVSGAGTDSTEKGRQMWARVKGRTENELLRLPFRAAYMFRPGFMKATEGQQNVLPMYKYIAWLYPALRRFTPGFVSTLAEVGRAMINVTRHGYEKRVLEVRDIVELAGRY</sequence>
<dbReference type="AlphaFoldDB" id="A0A5R8WKL4"/>
<protein>
    <submittedName>
        <fullName evidence="3">NAD-dependent epimerase/dehydratase family protein</fullName>
    </submittedName>
</protein>
<evidence type="ECO:0000313" key="3">
    <source>
        <dbReference type="EMBL" id="TLM89214.1"/>
    </source>
</evidence>
<dbReference type="GO" id="GO:0016020">
    <property type="term" value="C:membrane"/>
    <property type="evidence" value="ECO:0007669"/>
    <property type="project" value="UniProtKB-SubCell"/>
</dbReference>
<organism evidence="3 4">
    <name type="scientific">Hymenobacter jeollabukensis</name>
    <dbReference type="NCBI Taxonomy" id="2025313"/>
    <lineage>
        <taxon>Bacteria</taxon>
        <taxon>Pseudomonadati</taxon>
        <taxon>Bacteroidota</taxon>
        <taxon>Cytophagia</taxon>
        <taxon>Cytophagales</taxon>
        <taxon>Hymenobacteraceae</taxon>
        <taxon>Hymenobacter</taxon>
    </lineage>
</organism>
<dbReference type="InterPro" id="IPR036291">
    <property type="entry name" value="NAD(P)-bd_dom_sf"/>
</dbReference>
<dbReference type="PANTHER" id="PTHR14097:SF8">
    <property type="entry name" value="NAD(P)-BINDING DOMAIN-CONTAINING PROTEIN"/>
    <property type="match status" value="1"/>
</dbReference>
<reference evidence="3 4" key="1">
    <citation type="submission" date="2019-05" db="EMBL/GenBank/DDBJ databases">
        <title>Hymenobacter edaphi sp. nov., isolated from abandoned arsenic-contaminated farmland soil.</title>
        <authorList>
            <person name="Nie L."/>
        </authorList>
    </citation>
    <scope>NUCLEOTIDE SEQUENCE [LARGE SCALE GENOMIC DNA]</scope>
    <source>
        <strain evidence="3 4">1-3-3-8</strain>
    </source>
</reference>
<evidence type="ECO:0000313" key="4">
    <source>
        <dbReference type="Proteomes" id="UP000305517"/>
    </source>
</evidence>
<dbReference type="PANTHER" id="PTHR14097">
    <property type="entry name" value="OXIDOREDUCTASE HTATIP2"/>
    <property type="match status" value="1"/>
</dbReference>
<name>A0A5R8WKL4_9BACT</name>
<dbReference type="Proteomes" id="UP000305517">
    <property type="component" value="Unassembled WGS sequence"/>
</dbReference>
<evidence type="ECO:0000256" key="1">
    <source>
        <dbReference type="ARBA" id="ARBA00004370"/>
    </source>
</evidence>
<dbReference type="EMBL" id="VAJM01000014">
    <property type="protein sequence ID" value="TLM89214.1"/>
    <property type="molecule type" value="Genomic_DNA"/>
</dbReference>
<evidence type="ECO:0000259" key="2">
    <source>
        <dbReference type="Pfam" id="PF01370"/>
    </source>
</evidence>
<keyword evidence="4" id="KW-1185">Reference proteome</keyword>
<proteinExistence type="predicted"/>
<accession>A0A5R8WKL4</accession>
<dbReference type="Gene3D" id="3.40.50.720">
    <property type="entry name" value="NAD(P)-binding Rossmann-like Domain"/>
    <property type="match status" value="1"/>
</dbReference>
<feature type="domain" description="NAD-dependent epimerase/dehydratase" evidence="2">
    <location>
        <begin position="5"/>
        <end position="80"/>
    </location>
</feature>